<dbReference type="Gene3D" id="1.10.150.50">
    <property type="entry name" value="Transcription Factor, Ets-1"/>
    <property type="match status" value="1"/>
</dbReference>
<evidence type="ECO:0008006" key="3">
    <source>
        <dbReference type="Google" id="ProtNLM"/>
    </source>
</evidence>
<reference evidence="2" key="2">
    <citation type="submission" date="2015-01" db="EMBL/GenBank/DDBJ databases">
        <title>Evolutionary Origins and Diversification of the Mycorrhizal Mutualists.</title>
        <authorList>
            <consortium name="DOE Joint Genome Institute"/>
            <consortium name="Mycorrhizal Genomics Consortium"/>
            <person name="Kohler A."/>
            <person name="Kuo A."/>
            <person name="Nagy L.G."/>
            <person name="Floudas D."/>
            <person name="Copeland A."/>
            <person name="Barry K.W."/>
            <person name="Cichocki N."/>
            <person name="Veneault-Fourrey C."/>
            <person name="LaButti K."/>
            <person name="Lindquist E.A."/>
            <person name="Lipzen A."/>
            <person name="Lundell T."/>
            <person name="Morin E."/>
            <person name="Murat C."/>
            <person name="Riley R."/>
            <person name="Ohm R."/>
            <person name="Sun H."/>
            <person name="Tunlid A."/>
            <person name="Henrissat B."/>
            <person name="Grigoriev I.V."/>
            <person name="Hibbett D.S."/>
            <person name="Martin F."/>
        </authorList>
    </citation>
    <scope>NUCLEOTIDE SEQUENCE [LARGE SCALE GENOMIC DNA]</scope>
    <source>
        <strain evidence="2">441</strain>
    </source>
</reference>
<dbReference type="EMBL" id="KN834180">
    <property type="protein sequence ID" value="KIK11636.1"/>
    <property type="molecule type" value="Genomic_DNA"/>
</dbReference>
<dbReference type="InterPro" id="IPR013761">
    <property type="entry name" value="SAM/pointed_sf"/>
</dbReference>
<dbReference type="OrthoDB" id="2681472at2759"/>
<reference evidence="1 2" key="1">
    <citation type="submission" date="2014-04" db="EMBL/GenBank/DDBJ databases">
        <authorList>
            <consortium name="DOE Joint Genome Institute"/>
            <person name="Kuo A."/>
            <person name="Kohler A."/>
            <person name="Costa M.D."/>
            <person name="Nagy L.G."/>
            <person name="Floudas D."/>
            <person name="Copeland A."/>
            <person name="Barry K.W."/>
            <person name="Cichocki N."/>
            <person name="Veneault-Fourrey C."/>
            <person name="LaButti K."/>
            <person name="Lindquist E.A."/>
            <person name="Lipzen A."/>
            <person name="Lundell T."/>
            <person name="Morin E."/>
            <person name="Murat C."/>
            <person name="Sun H."/>
            <person name="Tunlid A."/>
            <person name="Henrissat B."/>
            <person name="Grigoriev I.V."/>
            <person name="Hibbett D.S."/>
            <person name="Martin F."/>
            <person name="Nordberg H.P."/>
            <person name="Cantor M.N."/>
            <person name="Hua S.X."/>
        </authorList>
    </citation>
    <scope>NUCLEOTIDE SEQUENCE [LARGE SCALE GENOMIC DNA]</scope>
    <source>
        <strain evidence="1 2">441</strain>
    </source>
</reference>
<protein>
    <recommendedName>
        <fullName evidence="3">SAM domain-containing protein</fullName>
    </recommendedName>
</protein>
<dbReference type="Proteomes" id="UP000054018">
    <property type="component" value="Unassembled WGS sequence"/>
</dbReference>
<sequence length="80" mass="8591">PSSPPIPSPTQLARYLEYAETNLGVRYASSYKAALELHGIGPDILPDVDDKLLADLGISAGDVIRLKKGSTAWWNGPDVK</sequence>
<keyword evidence="2" id="KW-1185">Reference proteome</keyword>
<proteinExistence type="predicted"/>
<organism evidence="1 2">
    <name type="scientific">Pisolithus microcarpus 441</name>
    <dbReference type="NCBI Taxonomy" id="765257"/>
    <lineage>
        <taxon>Eukaryota</taxon>
        <taxon>Fungi</taxon>
        <taxon>Dikarya</taxon>
        <taxon>Basidiomycota</taxon>
        <taxon>Agaricomycotina</taxon>
        <taxon>Agaricomycetes</taxon>
        <taxon>Agaricomycetidae</taxon>
        <taxon>Boletales</taxon>
        <taxon>Sclerodermatineae</taxon>
        <taxon>Pisolithaceae</taxon>
        <taxon>Pisolithus</taxon>
    </lineage>
</organism>
<gene>
    <name evidence="1" type="ORF">PISMIDRAFT_68209</name>
</gene>
<feature type="non-terminal residue" evidence="1">
    <location>
        <position position="80"/>
    </location>
</feature>
<dbReference type="AlphaFoldDB" id="A0A0C9Y3G1"/>
<evidence type="ECO:0000313" key="1">
    <source>
        <dbReference type="EMBL" id="KIK11636.1"/>
    </source>
</evidence>
<accession>A0A0C9Y3G1</accession>
<name>A0A0C9Y3G1_9AGAM</name>
<dbReference type="HOGENOM" id="CLU_191098_0_0_1"/>
<feature type="non-terminal residue" evidence="1">
    <location>
        <position position="1"/>
    </location>
</feature>
<evidence type="ECO:0000313" key="2">
    <source>
        <dbReference type="Proteomes" id="UP000054018"/>
    </source>
</evidence>